<evidence type="ECO:0000256" key="1">
    <source>
        <dbReference type="SAM" id="MobiDB-lite"/>
    </source>
</evidence>
<reference evidence="3" key="1">
    <citation type="submission" date="2017-11" db="EMBL/GenBank/DDBJ databases">
        <authorList>
            <person name="Kuznetsova I."/>
            <person name="Sazanova A."/>
            <person name="Chirak E."/>
            <person name="Safronova V."/>
            <person name="Willems A."/>
        </authorList>
    </citation>
    <scope>NUCLEOTIDE SEQUENCE [LARGE SCALE GENOMIC DNA]</scope>
    <source>
        <strain evidence="3">PEPV15</strain>
    </source>
</reference>
<dbReference type="EMBL" id="PGGN01000004">
    <property type="protein sequence ID" value="PSH55877.1"/>
    <property type="molecule type" value="Genomic_DNA"/>
</dbReference>
<gene>
    <name evidence="2" type="ORF">CU100_19730</name>
</gene>
<accession>A0A2P7ANV4</accession>
<feature type="region of interest" description="Disordered" evidence="1">
    <location>
        <begin position="1"/>
        <end position="59"/>
    </location>
</feature>
<evidence type="ECO:0000313" key="2">
    <source>
        <dbReference type="EMBL" id="PSH55877.1"/>
    </source>
</evidence>
<organism evidence="2 3">
    <name type="scientific">Phyllobacterium endophyticum</name>
    <dbReference type="NCBI Taxonomy" id="1149773"/>
    <lineage>
        <taxon>Bacteria</taxon>
        <taxon>Pseudomonadati</taxon>
        <taxon>Pseudomonadota</taxon>
        <taxon>Alphaproteobacteria</taxon>
        <taxon>Hyphomicrobiales</taxon>
        <taxon>Phyllobacteriaceae</taxon>
        <taxon>Phyllobacterium</taxon>
    </lineage>
</organism>
<sequence>MDDDRSNDSTKEQENTDRVASIGATAVPNGPATPVEVPKAKRKRRMFQNGDTDRSDADD</sequence>
<dbReference type="RefSeq" id="WP_106718292.1">
    <property type="nucleotide sequence ID" value="NZ_JACHXT010000001.1"/>
</dbReference>
<comment type="caution">
    <text evidence="2">The sequence shown here is derived from an EMBL/GenBank/DDBJ whole genome shotgun (WGS) entry which is preliminary data.</text>
</comment>
<keyword evidence="3" id="KW-1185">Reference proteome</keyword>
<protein>
    <submittedName>
        <fullName evidence="2">Uncharacterized protein</fullName>
    </submittedName>
</protein>
<proteinExistence type="predicted"/>
<dbReference type="AlphaFoldDB" id="A0A2P7ANV4"/>
<dbReference type="Proteomes" id="UP000241158">
    <property type="component" value="Unassembled WGS sequence"/>
</dbReference>
<feature type="compositionally biased region" description="Basic and acidic residues" evidence="1">
    <location>
        <begin position="1"/>
        <end position="17"/>
    </location>
</feature>
<name>A0A2P7ANV4_9HYPH</name>
<evidence type="ECO:0000313" key="3">
    <source>
        <dbReference type="Proteomes" id="UP000241158"/>
    </source>
</evidence>